<dbReference type="Proteomes" id="UP000887566">
    <property type="component" value="Unplaced"/>
</dbReference>
<reference evidence="9" key="1">
    <citation type="submission" date="2022-11" db="UniProtKB">
        <authorList>
            <consortium name="WormBaseParasite"/>
        </authorList>
    </citation>
    <scope>IDENTIFICATION</scope>
</reference>
<proteinExistence type="predicted"/>
<comment type="function">
    <text evidence="1">May play an important role in spermatogenesis and/or testis development.</text>
</comment>
<evidence type="ECO:0000256" key="5">
    <source>
        <dbReference type="ARBA" id="ARBA00022782"/>
    </source>
</evidence>
<dbReference type="WBParaSite" id="PSAMB.scaffold374size54225.g5299.t1">
    <property type="protein sequence ID" value="PSAMB.scaffold374size54225.g5299.t1"/>
    <property type="gene ID" value="PSAMB.scaffold374size54225.g5299"/>
</dbReference>
<evidence type="ECO:0000256" key="7">
    <source>
        <dbReference type="SAM" id="MobiDB-lite"/>
    </source>
</evidence>
<sequence length="201" mass="21615">MGPVPTSPDNRRPSDGEQNDQEAYEQDGWAVGFEVEMNGVGIDASNHDNASTSSEGEGEGDSSPNTDDEEDERYTGYQSLPSAPACPETNDADQGDGAQGETELPSFVPSSVRRDFEEALAASPAVHLSDADFKIGHQPRGEGLALDEAKIDAIKSAMSGFHLPAANVPIWAEHLNEKEWKNKLMERIESKQSPTSVGRSN</sequence>
<name>A0A914WFA4_9BILA</name>
<organism evidence="8 9">
    <name type="scientific">Plectus sambesii</name>
    <dbReference type="NCBI Taxonomy" id="2011161"/>
    <lineage>
        <taxon>Eukaryota</taxon>
        <taxon>Metazoa</taxon>
        <taxon>Ecdysozoa</taxon>
        <taxon>Nematoda</taxon>
        <taxon>Chromadorea</taxon>
        <taxon>Plectida</taxon>
        <taxon>Plectina</taxon>
        <taxon>Plectoidea</taxon>
        <taxon>Plectidae</taxon>
        <taxon>Plectus</taxon>
    </lineage>
</organism>
<protein>
    <recommendedName>
        <fullName evidence="2">Male-enhanced antigen 1</fullName>
    </recommendedName>
</protein>
<evidence type="ECO:0000256" key="2">
    <source>
        <dbReference type="ARBA" id="ARBA00022245"/>
    </source>
</evidence>
<evidence type="ECO:0000256" key="4">
    <source>
        <dbReference type="ARBA" id="ARBA00022553"/>
    </source>
</evidence>
<keyword evidence="5" id="KW-0221">Differentiation</keyword>
<evidence type="ECO:0000256" key="6">
    <source>
        <dbReference type="ARBA" id="ARBA00022871"/>
    </source>
</evidence>
<dbReference type="InterPro" id="IPR009685">
    <property type="entry name" value="MEA1"/>
</dbReference>
<evidence type="ECO:0000313" key="8">
    <source>
        <dbReference type="Proteomes" id="UP000887566"/>
    </source>
</evidence>
<dbReference type="GO" id="GO:0030154">
    <property type="term" value="P:cell differentiation"/>
    <property type="evidence" value="ECO:0007669"/>
    <property type="project" value="UniProtKB-KW"/>
</dbReference>
<dbReference type="GO" id="GO:0007283">
    <property type="term" value="P:spermatogenesis"/>
    <property type="evidence" value="ECO:0007669"/>
    <property type="project" value="UniProtKB-KW"/>
</dbReference>
<keyword evidence="3" id="KW-0217">Developmental protein</keyword>
<keyword evidence="8" id="KW-1185">Reference proteome</keyword>
<feature type="compositionally biased region" description="Acidic residues" evidence="7">
    <location>
        <begin position="56"/>
        <end position="72"/>
    </location>
</feature>
<dbReference type="Pfam" id="PF06910">
    <property type="entry name" value="MEA1"/>
    <property type="match status" value="1"/>
</dbReference>
<keyword evidence="6" id="KW-0744">Spermatogenesis</keyword>
<evidence type="ECO:0000313" key="9">
    <source>
        <dbReference type="WBParaSite" id="PSAMB.scaffold374size54225.g5299.t1"/>
    </source>
</evidence>
<evidence type="ECO:0000256" key="3">
    <source>
        <dbReference type="ARBA" id="ARBA00022473"/>
    </source>
</evidence>
<dbReference type="PANTHER" id="PTHR17005">
    <property type="entry name" value="MALE-ENHANCED ANTIGEN-1"/>
    <property type="match status" value="1"/>
</dbReference>
<feature type="region of interest" description="Disordered" evidence="7">
    <location>
        <begin position="1"/>
        <end position="111"/>
    </location>
</feature>
<evidence type="ECO:0000256" key="1">
    <source>
        <dbReference type="ARBA" id="ARBA00002540"/>
    </source>
</evidence>
<keyword evidence="4" id="KW-0597">Phosphoprotein</keyword>
<accession>A0A914WFA4</accession>
<dbReference type="AlphaFoldDB" id="A0A914WFA4"/>